<evidence type="ECO:0000259" key="2">
    <source>
        <dbReference type="Pfam" id="PF03372"/>
    </source>
</evidence>
<dbReference type="Proteomes" id="UP000294894">
    <property type="component" value="Chromosome"/>
</dbReference>
<dbReference type="InterPro" id="IPR036691">
    <property type="entry name" value="Endo/exonu/phosph_ase_sf"/>
</dbReference>
<feature type="chain" id="PRO_5020404493" evidence="1">
    <location>
        <begin position="23"/>
        <end position="284"/>
    </location>
</feature>
<dbReference type="SUPFAM" id="SSF56219">
    <property type="entry name" value="DNase I-like"/>
    <property type="match status" value="1"/>
</dbReference>
<dbReference type="RefSeq" id="WP_135077508.1">
    <property type="nucleotide sequence ID" value="NZ_CP038267.1"/>
</dbReference>
<dbReference type="GO" id="GO:0004527">
    <property type="term" value="F:exonuclease activity"/>
    <property type="evidence" value="ECO:0007669"/>
    <property type="project" value="UniProtKB-KW"/>
</dbReference>
<keyword evidence="3" id="KW-0255">Endonuclease</keyword>
<reference evidence="3 4" key="1">
    <citation type="submission" date="2019-03" db="EMBL/GenBank/DDBJ databases">
        <title>Three New Species of Nocardioides, Nocardioides euryhalodurans sp. nov., Nocardioides seonyuensis sp. nov. and Nocardioides eburneoflavus sp. nov., Iolated from Soil.</title>
        <authorList>
            <person name="Roh S.G."/>
            <person name="Lee C."/>
            <person name="Kim M.-K."/>
            <person name="Kim S.B."/>
        </authorList>
    </citation>
    <scope>NUCLEOTIDE SEQUENCE [LARGE SCALE GENOMIC DNA]</scope>
    <source>
        <strain evidence="3 4">MMS17-SY117</strain>
    </source>
</reference>
<organism evidence="3 4">
    <name type="scientific">Nocardioides euryhalodurans</name>
    <dbReference type="NCBI Taxonomy" id="2518370"/>
    <lineage>
        <taxon>Bacteria</taxon>
        <taxon>Bacillati</taxon>
        <taxon>Actinomycetota</taxon>
        <taxon>Actinomycetes</taxon>
        <taxon>Propionibacteriales</taxon>
        <taxon>Nocardioidaceae</taxon>
        <taxon>Nocardioides</taxon>
    </lineage>
</organism>
<dbReference type="Pfam" id="PF03372">
    <property type="entry name" value="Exo_endo_phos"/>
    <property type="match status" value="1"/>
</dbReference>
<accession>A0A4P7GL08</accession>
<sequence>MSYLGRLTCALALALTGSVAGAATAQALPDTSDNKIQVVQHNPDALGPGPAMQAAADWGGVDAITFQELCKSQVAELTAAGYRVHWREQRAATDASCRKGNAIASVHTFGDTSTRTLITRGTGKKKRVFKLLCVDLQGTGVARTTVCTSHFPLDYNGKNTAPSGEQNRVTVANKIRGILDTKIENRRRVVMTGDFNDGPKSAPLDRFYKVKGSGRFWEGDQKCGKTSVCRAMAPTTDSGRELDYFFASAPGVNKLSGVSKLPVPDYDPVGHFVVRGSVKFGALP</sequence>
<feature type="domain" description="Endonuclease/exonuclease/phosphatase" evidence="2">
    <location>
        <begin position="49"/>
        <end position="259"/>
    </location>
</feature>
<keyword evidence="1" id="KW-0732">Signal</keyword>
<keyword evidence="3" id="KW-0378">Hydrolase</keyword>
<dbReference type="InterPro" id="IPR005135">
    <property type="entry name" value="Endo/exonuclease/phosphatase"/>
</dbReference>
<dbReference type="OrthoDB" id="3789924at2"/>
<dbReference type="Gene3D" id="3.60.10.10">
    <property type="entry name" value="Endonuclease/exonuclease/phosphatase"/>
    <property type="match status" value="1"/>
</dbReference>
<dbReference type="KEGG" id="noy:EXE57_11150"/>
<name>A0A4P7GL08_9ACTN</name>
<evidence type="ECO:0000313" key="3">
    <source>
        <dbReference type="EMBL" id="QBR92766.1"/>
    </source>
</evidence>
<keyword evidence="3" id="KW-0269">Exonuclease</keyword>
<dbReference type="EMBL" id="CP038267">
    <property type="protein sequence ID" value="QBR92766.1"/>
    <property type="molecule type" value="Genomic_DNA"/>
</dbReference>
<evidence type="ECO:0000313" key="4">
    <source>
        <dbReference type="Proteomes" id="UP000294894"/>
    </source>
</evidence>
<feature type="signal peptide" evidence="1">
    <location>
        <begin position="1"/>
        <end position="22"/>
    </location>
</feature>
<gene>
    <name evidence="3" type="ORF">EXE57_11150</name>
</gene>
<evidence type="ECO:0000256" key="1">
    <source>
        <dbReference type="SAM" id="SignalP"/>
    </source>
</evidence>
<keyword evidence="3" id="KW-0540">Nuclease</keyword>
<dbReference type="AlphaFoldDB" id="A0A4P7GL08"/>
<proteinExistence type="predicted"/>
<protein>
    <submittedName>
        <fullName evidence="3">Endonuclease/exonuclease/phosphatase family protein</fullName>
    </submittedName>
</protein>
<dbReference type="GO" id="GO:0004519">
    <property type="term" value="F:endonuclease activity"/>
    <property type="evidence" value="ECO:0007669"/>
    <property type="project" value="UniProtKB-KW"/>
</dbReference>
<keyword evidence="4" id="KW-1185">Reference proteome</keyword>